<dbReference type="Proteomes" id="UP000638732">
    <property type="component" value="Unassembled WGS sequence"/>
</dbReference>
<evidence type="ECO:0000259" key="1">
    <source>
        <dbReference type="Pfam" id="PF13304"/>
    </source>
</evidence>
<dbReference type="GO" id="GO:0016887">
    <property type="term" value="F:ATP hydrolysis activity"/>
    <property type="evidence" value="ECO:0007669"/>
    <property type="project" value="InterPro"/>
</dbReference>
<dbReference type="PANTHER" id="PTHR43581:SF4">
    <property type="entry name" value="ATP_GTP PHOSPHATASE"/>
    <property type="match status" value="1"/>
</dbReference>
<dbReference type="InterPro" id="IPR027417">
    <property type="entry name" value="P-loop_NTPase"/>
</dbReference>
<protein>
    <submittedName>
        <fullName evidence="2">AAA family ATPase</fullName>
    </submittedName>
</protein>
<evidence type="ECO:0000313" key="3">
    <source>
        <dbReference type="Proteomes" id="UP000638732"/>
    </source>
</evidence>
<dbReference type="Gene3D" id="3.40.50.300">
    <property type="entry name" value="P-loop containing nucleotide triphosphate hydrolases"/>
    <property type="match status" value="1"/>
</dbReference>
<accession>A0A966DUU6</accession>
<dbReference type="RefSeq" id="WP_166585911.1">
    <property type="nucleotide sequence ID" value="NZ_WWEO01000042.1"/>
</dbReference>
<reference evidence="2" key="2">
    <citation type="submission" date="2020-10" db="EMBL/GenBank/DDBJ databases">
        <title>Mucilaginibacter sp. nov., isolated from soil.</title>
        <authorList>
            <person name="Jeon C.O."/>
        </authorList>
    </citation>
    <scope>NUCLEOTIDE SEQUENCE</scope>
    <source>
        <strain evidence="2">R11</strain>
    </source>
</reference>
<organism evidence="2 3">
    <name type="scientific">Mucilaginibacter agri</name>
    <dbReference type="NCBI Taxonomy" id="2695265"/>
    <lineage>
        <taxon>Bacteria</taxon>
        <taxon>Pseudomonadati</taxon>
        <taxon>Bacteroidota</taxon>
        <taxon>Sphingobacteriia</taxon>
        <taxon>Sphingobacteriales</taxon>
        <taxon>Sphingobacteriaceae</taxon>
        <taxon>Mucilaginibacter</taxon>
    </lineage>
</organism>
<feature type="domain" description="ATPase AAA-type core" evidence="1">
    <location>
        <begin position="287"/>
        <end position="406"/>
    </location>
</feature>
<dbReference type="InterPro" id="IPR003959">
    <property type="entry name" value="ATPase_AAA_core"/>
</dbReference>
<keyword evidence="3" id="KW-1185">Reference proteome</keyword>
<dbReference type="Pfam" id="PF13304">
    <property type="entry name" value="AAA_21"/>
    <property type="match status" value="1"/>
</dbReference>
<comment type="caution">
    <text evidence="2">The sequence shown here is derived from an EMBL/GenBank/DDBJ whole genome shotgun (WGS) entry which is preliminary data.</text>
</comment>
<dbReference type="EMBL" id="WWEO01000042">
    <property type="protein sequence ID" value="NCD69939.1"/>
    <property type="molecule type" value="Genomic_DNA"/>
</dbReference>
<dbReference type="AlphaFoldDB" id="A0A966DUU6"/>
<dbReference type="SUPFAM" id="SSF52540">
    <property type="entry name" value="P-loop containing nucleoside triphosphate hydrolases"/>
    <property type="match status" value="1"/>
</dbReference>
<dbReference type="PANTHER" id="PTHR43581">
    <property type="entry name" value="ATP/GTP PHOSPHATASE"/>
    <property type="match status" value="1"/>
</dbReference>
<name>A0A966DUU6_9SPHI</name>
<sequence length="686" mass="79359">MRYLLFADNNKEFFKGGLDAIFLEDIKDINIIIGSNNTRKSRFLRNIINQDFKVIIDGPENLNLAYHDSQTLFDDIAEPILSSKLIQLQFHSVSNPLKRFEYIKQYFGQNSQVDFFELRSSLTQINKALIATATEEQFAKLLDMIAQMYYTVDLLYTIYHSTVSNNCVSISENTFTPTDIFGISYILGVEFSYYRIPDCESKCNKLKQIKDYLYTLLDIKFESCFKSIIYIPVLRTSRVLLGTKSDIFLDTIVSQHFPNPSSKLSIETGLTLYEKIVFARSGPGSARKAFVAFEKFIGRTFFQSEEIEIVSKQSKGENDQNIIVSLPNELEDISIQNLGDGIQSIINLFFPIFTAEDGAWLFIDEPENHLHPGFQNIFMAAISENEYIRQKKLRFFINTHSNHILSKALLGPADCEIFVFSRRDERSSNIASFTGNEYNTLEALGVFNTSVLISNCTVWVEGITDRFYLQCFLYAYCDSQNVNAFRPEEGLHFSFIEYGGKNLIHYNFENQLKYKRSDNDLEAPIISNDKIEAYFINSNVFLLADSDFNGEKHERYSKIDKNNFKYVQTEVPEIENMTPDRILRDYLIDEVKCNVEDVDKCFPIRNHKQKLGRYFKNKFKLGNGFRKFEAPSGGGTLNYSYKKGLANFVHARIMEREYKWEDLLVSPPLKNAIEELYDFIKSKNSR</sequence>
<dbReference type="InterPro" id="IPR051396">
    <property type="entry name" value="Bact_Antivir_Def_Nuclease"/>
</dbReference>
<dbReference type="GO" id="GO:0005524">
    <property type="term" value="F:ATP binding"/>
    <property type="evidence" value="ECO:0007669"/>
    <property type="project" value="InterPro"/>
</dbReference>
<proteinExistence type="predicted"/>
<evidence type="ECO:0000313" key="2">
    <source>
        <dbReference type="EMBL" id="NCD69939.1"/>
    </source>
</evidence>
<reference evidence="2" key="1">
    <citation type="submission" date="2020-01" db="EMBL/GenBank/DDBJ databases">
        <authorList>
            <person name="Seo Y.L."/>
        </authorList>
    </citation>
    <scope>NUCLEOTIDE SEQUENCE</scope>
    <source>
        <strain evidence="2">R11</strain>
    </source>
</reference>
<gene>
    <name evidence="2" type="ORF">GSY63_11275</name>
</gene>